<dbReference type="InterPro" id="IPR036291">
    <property type="entry name" value="NAD(P)-bd_dom_sf"/>
</dbReference>
<organism evidence="14 15">
    <name type="scientific">Brachymonas denitrificans DSM 15123</name>
    <dbReference type="NCBI Taxonomy" id="1121117"/>
    <lineage>
        <taxon>Bacteria</taxon>
        <taxon>Pseudomonadati</taxon>
        <taxon>Pseudomonadota</taxon>
        <taxon>Betaproteobacteria</taxon>
        <taxon>Burkholderiales</taxon>
        <taxon>Comamonadaceae</taxon>
        <taxon>Brachymonas</taxon>
    </lineage>
</organism>
<evidence type="ECO:0000256" key="9">
    <source>
        <dbReference type="ARBA" id="ARBA00038983"/>
    </source>
</evidence>
<sequence>MNKKTLRVGMFGFGRTGRAVATVLFNTPHVELEWVARRSVGGRHRSVAEVLGVDSDTPAPFHATDAQDADTLLDQHPVDAIVDFSGEDGVLYYGEAAARRGITIISAISDYSPERLELLRELAERTVVMHSPNITVGINFLLMAAKVLRRILPDIDVEVFEEHFRSKPEVSGTAKVIAGELGIEEERIRTVRAGGIIGVHEVLFGFPYQTVRLKHESIAREAFGNGILFALDNLRDKTAGFYTMEDLMRPYFQMDGDACKGQETTHPAEAG</sequence>
<dbReference type="InterPro" id="IPR023940">
    <property type="entry name" value="DHDPR_bac"/>
</dbReference>
<dbReference type="EC" id="1.17.1.8" evidence="9"/>
<evidence type="ECO:0000259" key="13">
    <source>
        <dbReference type="Pfam" id="PF05173"/>
    </source>
</evidence>
<reference evidence="14 15" key="1">
    <citation type="submission" date="2016-10" db="EMBL/GenBank/DDBJ databases">
        <authorList>
            <person name="de Groot N.N."/>
        </authorList>
    </citation>
    <scope>NUCLEOTIDE SEQUENCE [LARGE SCALE GENOMIC DNA]</scope>
    <source>
        <strain evidence="14 15">DSM 15123</strain>
    </source>
</reference>
<dbReference type="GO" id="GO:0019877">
    <property type="term" value="P:diaminopimelate biosynthetic process"/>
    <property type="evidence" value="ECO:0007669"/>
    <property type="project" value="UniProtKB-KW"/>
</dbReference>
<keyword evidence="3" id="KW-0521">NADP</keyword>
<comment type="catalytic activity">
    <reaction evidence="10">
        <text>(S)-2,3,4,5-tetrahydrodipicolinate + NADP(+) + H2O = (2S,4S)-4-hydroxy-2,3,4,5-tetrahydrodipicolinate + NADPH + H(+)</text>
        <dbReference type="Rhea" id="RHEA:35331"/>
        <dbReference type="ChEBI" id="CHEBI:15377"/>
        <dbReference type="ChEBI" id="CHEBI:15378"/>
        <dbReference type="ChEBI" id="CHEBI:16845"/>
        <dbReference type="ChEBI" id="CHEBI:57783"/>
        <dbReference type="ChEBI" id="CHEBI:58349"/>
        <dbReference type="ChEBI" id="CHEBI:67139"/>
        <dbReference type="EC" id="1.17.1.8"/>
    </reaction>
</comment>
<dbReference type="PANTHER" id="PTHR20836">
    <property type="entry name" value="DIHYDRODIPICOLINATE REDUCTASE"/>
    <property type="match status" value="1"/>
</dbReference>
<dbReference type="InterPro" id="IPR022663">
    <property type="entry name" value="DapB_C"/>
</dbReference>
<dbReference type="GO" id="GO:0008839">
    <property type="term" value="F:4-hydroxy-tetrahydrodipicolinate reductase"/>
    <property type="evidence" value="ECO:0007669"/>
    <property type="project" value="UniProtKB-EC"/>
</dbReference>
<comment type="catalytic activity">
    <reaction evidence="11">
        <text>(S)-2,3,4,5-tetrahydrodipicolinate + NAD(+) + H2O = (2S,4S)-4-hydroxy-2,3,4,5-tetrahydrodipicolinate + NADH + H(+)</text>
        <dbReference type="Rhea" id="RHEA:35323"/>
        <dbReference type="ChEBI" id="CHEBI:15377"/>
        <dbReference type="ChEBI" id="CHEBI:15378"/>
        <dbReference type="ChEBI" id="CHEBI:16845"/>
        <dbReference type="ChEBI" id="CHEBI:57540"/>
        <dbReference type="ChEBI" id="CHEBI:57945"/>
        <dbReference type="ChEBI" id="CHEBI:67139"/>
        <dbReference type="EC" id="1.17.1.8"/>
    </reaction>
</comment>
<evidence type="ECO:0000256" key="8">
    <source>
        <dbReference type="ARBA" id="ARBA00037922"/>
    </source>
</evidence>
<name>A0A1H8E7M5_9BURK</name>
<dbReference type="STRING" id="1121117.SAMN02745977_00591"/>
<dbReference type="EMBL" id="FOCW01000001">
    <property type="protein sequence ID" value="SEN15505.1"/>
    <property type="molecule type" value="Genomic_DNA"/>
</dbReference>
<dbReference type="Gene3D" id="3.40.50.720">
    <property type="entry name" value="NAD(P)-binding Rossmann-like Domain"/>
    <property type="match status" value="1"/>
</dbReference>
<accession>A0A1H8E7M5</accession>
<dbReference type="SUPFAM" id="SSF55347">
    <property type="entry name" value="Glyceraldehyde-3-phosphate dehydrogenase-like, C-terminal domain"/>
    <property type="match status" value="1"/>
</dbReference>
<evidence type="ECO:0000259" key="12">
    <source>
        <dbReference type="Pfam" id="PF01113"/>
    </source>
</evidence>
<dbReference type="InterPro" id="IPR000846">
    <property type="entry name" value="DapB_N"/>
</dbReference>
<proteinExistence type="inferred from homology"/>
<keyword evidence="7" id="KW-0457">Lysine biosynthesis</keyword>
<evidence type="ECO:0000313" key="15">
    <source>
        <dbReference type="Proteomes" id="UP000199531"/>
    </source>
</evidence>
<dbReference type="Pfam" id="PF01113">
    <property type="entry name" value="DapB_N"/>
    <property type="match status" value="1"/>
</dbReference>
<comment type="similarity">
    <text evidence="1">Belongs to the DapB family.</text>
</comment>
<dbReference type="GO" id="GO:0009089">
    <property type="term" value="P:lysine biosynthetic process via diaminopimelate"/>
    <property type="evidence" value="ECO:0007669"/>
    <property type="project" value="InterPro"/>
</dbReference>
<gene>
    <name evidence="14" type="ORF">SAMN02745977_00591</name>
</gene>
<dbReference type="SUPFAM" id="SSF51735">
    <property type="entry name" value="NAD(P)-binding Rossmann-fold domains"/>
    <property type="match status" value="1"/>
</dbReference>
<dbReference type="Gene3D" id="3.30.360.10">
    <property type="entry name" value="Dihydrodipicolinate Reductase, domain 2"/>
    <property type="match status" value="1"/>
</dbReference>
<evidence type="ECO:0000256" key="5">
    <source>
        <dbReference type="ARBA" id="ARBA00023002"/>
    </source>
</evidence>
<evidence type="ECO:0000256" key="3">
    <source>
        <dbReference type="ARBA" id="ARBA00022857"/>
    </source>
</evidence>
<keyword evidence="2" id="KW-0028">Amino-acid biosynthesis</keyword>
<evidence type="ECO:0000256" key="1">
    <source>
        <dbReference type="ARBA" id="ARBA00006642"/>
    </source>
</evidence>
<protein>
    <recommendedName>
        <fullName evidence="9">4-hydroxy-tetrahydrodipicolinate reductase</fullName>
        <ecNumber evidence="9">1.17.1.8</ecNumber>
    </recommendedName>
</protein>
<dbReference type="AlphaFoldDB" id="A0A1H8E7M5"/>
<dbReference type="PIRSF" id="PIRSF000161">
    <property type="entry name" value="DHPR"/>
    <property type="match status" value="1"/>
</dbReference>
<evidence type="ECO:0000256" key="7">
    <source>
        <dbReference type="ARBA" id="ARBA00023154"/>
    </source>
</evidence>
<feature type="domain" description="Dihydrodipicolinate reductase C-terminal" evidence="13">
    <location>
        <begin position="137"/>
        <end position="248"/>
    </location>
</feature>
<evidence type="ECO:0000313" key="14">
    <source>
        <dbReference type="EMBL" id="SEN15505.1"/>
    </source>
</evidence>
<evidence type="ECO:0000256" key="2">
    <source>
        <dbReference type="ARBA" id="ARBA00022605"/>
    </source>
</evidence>
<keyword evidence="15" id="KW-1185">Reference proteome</keyword>
<evidence type="ECO:0000256" key="4">
    <source>
        <dbReference type="ARBA" id="ARBA00022915"/>
    </source>
</evidence>
<dbReference type="Proteomes" id="UP000199531">
    <property type="component" value="Unassembled WGS sequence"/>
</dbReference>
<evidence type="ECO:0000256" key="6">
    <source>
        <dbReference type="ARBA" id="ARBA00023027"/>
    </source>
</evidence>
<evidence type="ECO:0000256" key="10">
    <source>
        <dbReference type="ARBA" id="ARBA00049080"/>
    </source>
</evidence>
<evidence type="ECO:0000256" key="11">
    <source>
        <dbReference type="ARBA" id="ARBA00049396"/>
    </source>
</evidence>
<keyword evidence="4" id="KW-0220">Diaminopimelate biosynthesis</keyword>
<dbReference type="Pfam" id="PF05173">
    <property type="entry name" value="DapB_C"/>
    <property type="match status" value="1"/>
</dbReference>
<dbReference type="RefSeq" id="WP_200785708.1">
    <property type="nucleotide sequence ID" value="NZ_FOCW01000001.1"/>
</dbReference>
<feature type="domain" description="Dihydrodipicolinate reductase N-terminal" evidence="12">
    <location>
        <begin position="7"/>
        <end position="133"/>
    </location>
</feature>
<keyword evidence="6" id="KW-0520">NAD</keyword>
<keyword evidence="5" id="KW-0560">Oxidoreductase</keyword>
<comment type="pathway">
    <text evidence="8">Amino-acid biosynthesis; L-lysine biosynthesis via DAP pathway; (S)-tetrahydrodipicolinate from L-aspartate: step 4/4.</text>
</comment>
<dbReference type="PANTHER" id="PTHR20836:SF0">
    <property type="entry name" value="4-HYDROXY-TETRAHYDRODIPICOLINATE REDUCTASE 1, CHLOROPLASTIC-RELATED"/>
    <property type="match status" value="1"/>
</dbReference>